<dbReference type="Proteomes" id="UP000515908">
    <property type="component" value="Chromosome 01"/>
</dbReference>
<evidence type="ECO:0000256" key="1">
    <source>
        <dbReference type="ARBA" id="ARBA00022574"/>
    </source>
</evidence>
<dbReference type="VEuPathDB" id="TriTrypDB:ADEAN_000041300"/>
<dbReference type="PANTHER" id="PTHR19854">
    <property type="entry name" value="TRANSDUCIN BETA-LIKE 3"/>
    <property type="match status" value="1"/>
</dbReference>
<evidence type="ECO:0000313" key="4">
    <source>
        <dbReference type="EMBL" id="CAD2212977.1"/>
    </source>
</evidence>
<keyword evidence="5" id="KW-1185">Reference proteome</keyword>
<keyword evidence="1" id="KW-0853">WD repeat</keyword>
<accession>A0A7G2C2Q7</accession>
<organism evidence="4 5">
    <name type="scientific">Angomonas deanei</name>
    <dbReference type="NCBI Taxonomy" id="59799"/>
    <lineage>
        <taxon>Eukaryota</taxon>
        <taxon>Discoba</taxon>
        <taxon>Euglenozoa</taxon>
        <taxon>Kinetoplastea</taxon>
        <taxon>Metakinetoplastina</taxon>
        <taxon>Trypanosomatida</taxon>
        <taxon>Trypanosomatidae</taxon>
        <taxon>Strigomonadinae</taxon>
        <taxon>Angomonas</taxon>
    </lineage>
</organism>
<keyword evidence="2" id="KW-0677">Repeat</keyword>
<dbReference type="InterPro" id="IPR001680">
    <property type="entry name" value="WD40_rpt"/>
</dbReference>
<dbReference type="InterPro" id="IPR036322">
    <property type="entry name" value="WD40_repeat_dom_sf"/>
</dbReference>
<dbReference type="PANTHER" id="PTHR19854:SF1">
    <property type="entry name" value="GUANINE NUCLEOTIDE-BINDING PROTEIN SUBUNIT BETA-LIKE PROTEIN 1"/>
    <property type="match status" value="1"/>
</dbReference>
<evidence type="ECO:0008006" key="6">
    <source>
        <dbReference type="Google" id="ProtNLM"/>
    </source>
</evidence>
<dbReference type="SUPFAM" id="SSF50978">
    <property type="entry name" value="WD40 repeat-like"/>
    <property type="match status" value="1"/>
</dbReference>
<evidence type="ECO:0000256" key="3">
    <source>
        <dbReference type="SAM" id="MobiDB-lite"/>
    </source>
</evidence>
<evidence type="ECO:0000313" key="5">
    <source>
        <dbReference type="Proteomes" id="UP000515908"/>
    </source>
</evidence>
<proteinExistence type="predicted"/>
<dbReference type="InterPro" id="IPR015943">
    <property type="entry name" value="WD40/YVTN_repeat-like_dom_sf"/>
</dbReference>
<dbReference type="Gene3D" id="2.130.10.10">
    <property type="entry name" value="YVTN repeat-like/Quinoprotein amine dehydrogenase"/>
    <property type="match status" value="2"/>
</dbReference>
<protein>
    <recommendedName>
        <fullName evidence="6">WD domain, G-beta repeat</fullName>
    </recommendedName>
</protein>
<reference evidence="4 5" key="1">
    <citation type="submission" date="2020-08" db="EMBL/GenBank/DDBJ databases">
        <authorList>
            <person name="Newling K."/>
            <person name="Davey J."/>
            <person name="Forrester S."/>
        </authorList>
    </citation>
    <scope>NUCLEOTIDE SEQUENCE [LARGE SCALE GENOMIC DNA]</scope>
    <source>
        <strain evidence="5">Crithidia deanei Carvalho (ATCC PRA-265)</strain>
    </source>
</reference>
<dbReference type="SMART" id="SM00320">
    <property type="entry name" value="WD40"/>
    <property type="match status" value="2"/>
</dbReference>
<name>A0A7G2C2Q7_9TRYP</name>
<sequence length="575" mass="62852">MMKGVPPEPLFVLKEHGGSVLCCSFCPFAVGECLSDLFISGDASGSCILWNLALRSKILDFTPSTLCENSLNGDTTSREVSGVLGVGFLAYSADKGVSPEGTAPHENSQPIRDSSRPAFRLRRKAKEEKEGEAPRSDFDLYFFTQCRNQKLHVWLLSGKTDPGSGFVNFDASSIRMLYELKVPQFGFCTVASYPTDNGKESVIAVPHEGQGTVTFWSFRKPSPNECDTTEDEKDDSPADVNTEGMNPMDALIARSVAAEERERRAREKNRNSSAFREGPFVAGANGKTLLKPYHICTSPTAAGIKCGLIMSLTFKDDRNIGVSFESGHITLCSISYNGRDSGQPGSITVLTTIRAFPDSALTCLWGKTTVISTSAEGTIHCYNLVEAATTGQETGDDGSEKHDHELHLLWSAKNPRAMGGVGLQRHMVVFGGWDGTIRLLDVRGGSVISILTFHYHHSQHFQNKQQPVREEDSMAAINTISLLPSSSIPFSKFPFSSRQPNTYRLTAKCDRLLELKEPPALTITDGPAEAPAASELVESEKDDLVYVFASGCKDGTVGIWRIDLRTEWSAHQLLM</sequence>
<evidence type="ECO:0000256" key="2">
    <source>
        <dbReference type="ARBA" id="ARBA00022737"/>
    </source>
</evidence>
<dbReference type="AlphaFoldDB" id="A0A7G2C2Q7"/>
<dbReference type="EMBL" id="LR877145">
    <property type="protein sequence ID" value="CAD2212977.1"/>
    <property type="molecule type" value="Genomic_DNA"/>
</dbReference>
<gene>
    <name evidence="4" type="ORF">ADEAN_000041300</name>
</gene>
<feature type="region of interest" description="Disordered" evidence="3">
    <location>
        <begin position="221"/>
        <end position="245"/>
    </location>
</feature>